<proteinExistence type="predicted"/>
<evidence type="ECO:0000259" key="1">
    <source>
        <dbReference type="Pfam" id="PF18454"/>
    </source>
</evidence>
<feature type="domain" description="Major tropism determinant N-terminal" evidence="1">
    <location>
        <begin position="9"/>
        <end position="45"/>
    </location>
</feature>
<protein>
    <submittedName>
        <fullName evidence="2">Major tropism determinant</fullName>
    </submittedName>
</protein>
<reference evidence="2" key="1">
    <citation type="journal article" date="2021" name="Proc. Natl. Acad. Sci. U.S.A.">
        <title>A Catalog of Tens of Thousands of Viruses from Human Metagenomes Reveals Hidden Associations with Chronic Diseases.</title>
        <authorList>
            <person name="Tisza M.J."/>
            <person name="Buck C.B."/>
        </authorList>
    </citation>
    <scope>NUCLEOTIDE SEQUENCE</scope>
    <source>
        <strain evidence="2">Ct2iq11</strain>
    </source>
</reference>
<dbReference type="Gene3D" id="2.10.10.30">
    <property type="match status" value="1"/>
</dbReference>
<sequence length="350" mass="35421">MSRNTKQPIQFYRGTTAQHSGYIGPAGECTVDTTMSTLVVHDGKTAGGHPLVKESHTVTGDGYVLANGSRSTTIGSDALALSIDTDALKALLSDPTGTGTTAGNLKLSDAIDSGLDAATGGTAATPKAVKTAVDGAVKKTYAVKGDTYIKVDGKASTTLGDADGLDLTLDTAALKSALADPTATNVVSGNNMLSDAVDSSLDAATGGTAATPKAVKAAYDLAASKASDDLVVHIRNNETIEDVKTFLQGPYGTTSAMTTSEVDLSKGVVFSKAISADTTFTFINVPSGRAATLNIILTNGGSAAITWPTSVKWTNGVAPTLTSSGVDVLTFMTPDGGTTWYGTLAIANAN</sequence>
<dbReference type="EMBL" id="BK032872">
    <property type="protein sequence ID" value="DAF65023.1"/>
    <property type="molecule type" value="Genomic_DNA"/>
</dbReference>
<name>A0A8S5TPH7_9CAUD</name>
<dbReference type="Pfam" id="PF18454">
    <property type="entry name" value="Mtd_N"/>
    <property type="match status" value="1"/>
</dbReference>
<organism evidence="2">
    <name type="scientific">Podoviridae sp. ct2iq11</name>
    <dbReference type="NCBI Taxonomy" id="2827720"/>
    <lineage>
        <taxon>Viruses</taxon>
        <taxon>Duplodnaviria</taxon>
        <taxon>Heunggongvirae</taxon>
        <taxon>Uroviricota</taxon>
        <taxon>Caudoviricetes</taxon>
    </lineage>
</organism>
<evidence type="ECO:0000313" key="2">
    <source>
        <dbReference type="EMBL" id="DAF65023.1"/>
    </source>
</evidence>
<dbReference type="InterPro" id="IPR041352">
    <property type="entry name" value="Mtd_N"/>
</dbReference>
<accession>A0A8S5TPH7</accession>